<proteinExistence type="predicted"/>
<accession>A0AC61PIB0</accession>
<gene>
    <name evidence="1" type="ORF">SAMN06297397_0526</name>
</gene>
<sequence>MVTIQEISRNRSRVSVRLDNGEIFWLTQSDVYAEGCYEGKKYDPESFYQWIRICQYPRALNHAVSMLARRPCSTGEIRRRLMLHHYTEEVTELVLYKLEKEKLIDDISFCEQWIHFRQQRGYGPSLIRRELKYKGIPDDIIQDCFDRQESCEDTSGALLLARKAWKKYSSSEDRLKSRQKVIQFLVRKGYDWSTARSAAEEAEKE</sequence>
<protein>
    <submittedName>
        <fullName evidence="1">Regulatory protein</fullName>
    </submittedName>
</protein>
<comment type="caution">
    <text evidence="1">The sequence shown here is derived from an EMBL/GenBank/DDBJ whole genome shotgun (WGS) entry which is preliminary data.</text>
</comment>
<keyword evidence="2" id="KW-1185">Reference proteome</keyword>
<reference evidence="1" key="1">
    <citation type="submission" date="2017-04" db="EMBL/GenBank/DDBJ databases">
        <authorList>
            <person name="Varghese N."/>
            <person name="Submissions S."/>
        </authorList>
    </citation>
    <scope>NUCLEOTIDE SEQUENCE</scope>
    <source>
        <strain evidence="1">WTE2008</strain>
    </source>
</reference>
<name>A0AC61PIB0_9FIRM</name>
<dbReference type="Proteomes" id="UP000192328">
    <property type="component" value="Unassembled WGS sequence"/>
</dbReference>
<evidence type="ECO:0000313" key="1">
    <source>
        <dbReference type="EMBL" id="SMC38875.1"/>
    </source>
</evidence>
<dbReference type="EMBL" id="FWXZ01000001">
    <property type="protein sequence ID" value="SMC38875.1"/>
    <property type="molecule type" value="Genomic_DNA"/>
</dbReference>
<organism evidence="1 2">
    <name type="scientific">Aristaeella lactis</name>
    <dbReference type="NCBI Taxonomy" id="3046383"/>
    <lineage>
        <taxon>Bacteria</taxon>
        <taxon>Bacillati</taxon>
        <taxon>Bacillota</taxon>
        <taxon>Clostridia</taxon>
        <taxon>Eubacteriales</taxon>
        <taxon>Aristaeellaceae</taxon>
        <taxon>Aristaeella</taxon>
    </lineage>
</organism>
<evidence type="ECO:0000313" key="2">
    <source>
        <dbReference type="Proteomes" id="UP000192328"/>
    </source>
</evidence>